<feature type="compositionally biased region" description="Basic and acidic residues" evidence="1">
    <location>
        <begin position="430"/>
        <end position="444"/>
    </location>
</feature>
<feature type="compositionally biased region" description="Basic and acidic residues" evidence="1">
    <location>
        <begin position="1"/>
        <end position="13"/>
    </location>
</feature>
<gene>
    <name evidence="3" type="ORF">CIK66_00820</name>
</gene>
<keyword evidence="2" id="KW-0812">Transmembrane</keyword>
<feature type="compositionally biased region" description="Polar residues" evidence="1">
    <location>
        <begin position="403"/>
        <end position="413"/>
    </location>
</feature>
<dbReference type="AlphaFoldDB" id="A0A2A3YP07"/>
<dbReference type="Proteomes" id="UP000218598">
    <property type="component" value="Unassembled WGS sequence"/>
</dbReference>
<name>A0A2A3YP07_9MICO</name>
<keyword evidence="2" id="KW-0472">Membrane</keyword>
<feature type="compositionally biased region" description="Low complexity" evidence="1">
    <location>
        <begin position="385"/>
        <end position="395"/>
    </location>
</feature>
<feature type="transmembrane region" description="Helical" evidence="2">
    <location>
        <begin position="213"/>
        <end position="236"/>
    </location>
</feature>
<feature type="region of interest" description="Disordered" evidence="1">
    <location>
        <begin position="358"/>
        <end position="444"/>
    </location>
</feature>
<dbReference type="EMBL" id="NRGR01000003">
    <property type="protein sequence ID" value="PCC40979.1"/>
    <property type="molecule type" value="Genomic_DNA"/>
</dbReference>
<evidence type="ECO:0000256" key="2">
    <source>
        <dbReference type="SAM" id="Phobius"/>
    </source>
</evidence>
<sequence length="444" mass="46945">MPKSSAEHDRADDVDPADAEAEGPSADADADADADAETVADDEPAEEGPFGAQEPTRFAADVEYSGRADGHDYVVRVQHRFLDSRFTVDIDGVEHDPVAEEKARKKAGKSGDAEKVDRADGADEDDRADADADADDLRFTIGDSFTYVRCTVRRRGEKGGFTDAETIVVSTAGFGGAGEVDVRHGLERTLLVPTPGSPSALRDEKRTAKPTRYALLAALPKAAGYLIPLLGIGALFSGLLDPVKAWVGERVRPVIAAIDAFVQPIKDWFDELLRPVREFLAALFAPIGEAIAAMLRPLQRAAAWLRELLFGWIPDLSLPFSVPGWVVDLAVPVIVVLVVFAVTFGRLRRRREKLAATRAASAGMRGGAGTPEEPDGAGGPDGTDRAAGADGADQADGTDRVSRTSPVASTSDDATAPGVPNSAGIVRADAVGETREPVDDASER</sequence>
<evidence type="ECO:0000313" key="4">
    <source>
        <dbReference type="Proteomes" id="UP000218598"/>
    </source>
</evidence>
<reference evidence="3 4" key="1">
    <citation type="journal article" date="2017" name="Elife">
        <title>Extensive horizontal gene transfer in cheese-associated bacteria.</title>
        <authorList>
            <person name="Bonham K.S."/>
            <person name="Wolfe B.E."/>
            <person name="Dutton R.J."/>
        </authorList>
    </citation>
    <scope>NUCLEOTIDE SEQUENCE [LARGE SCALE GENOMIC DNA]</scope>
    <source>
        <strain evidence="3 4">341_9</strain>
    </source>
</reference>
<dbReference type="OrthoDB" id="4793224at2"/>
<feature type="region of interest" description="Disordered" evidence="1">
    <location>
        <begin position="99"/>
        <end position="130"/>
    </location>
</feature>
<feature type="compositionally biased region" description="Acidic residues" evidence="1">
    <location>
        <begin position="28"/>
        <end position="46"/>
    </location>
</feature>
<organism evidence="3 4">
    <name type="scientific">Brachybacterium alimentarium</name>
    <dbReference type="NCBI Taxonomy" id="47845"/>
    <lineage>
        <taxon>Bacteria</taxon>
        <taxon>Bacillati</taxon>
        <taxon>Actinomycetota</taxon>
        <taxon>Actinomycetes</taxon>
        <taxon>Micrococcales</taxon>
        <taxon>Dermabacteraceae</taxon>
        <taxon>Brachybacterium</taxon>
    </lineage>
</organism>
<comment type="caution">
    <text evidence="3">The sequence shown here is derived from an EMBL/GenBank/DDBJ whole genome shotgun (WGS) entry which is preliminary data.</text>
</comment>
<evidence type="ECO:0000313" key="3">
    <source>
        <dbReference type="EMBL" id="PCC40979.1"/>
    </source>
</evidence>
<feature type="transmembrane region" description="Helical" evidence="2">
    <location>
        <begin position="322"/>
        <end position="344"/>
    </location>
</feature>
<protein>
    <submittedName>
        <fullName evidence="3">Uncharacterized protein</fullName>
    </submittedName>
</protein>
<dbReference type="RefSeq" id="WP_096196246.1">
    <property type="nucleotide sequence ID" value="NZ_JBQQIN010000001.1"/>
</dbReference>
<accession>A0A2A3YP07</accession>
<feature type="region of interest" description="Disordered" evidence="1">
    <location>
        <begin position="1"/>
        <end position="59"/>
    </location>
</feature>
<keyword evidence="4" id="KW-1185">Reference proteome</keyword>
<proteinExistence type="predicted"/>
<evidence type="ECO:0000256" key="1">
    <source>
        <dbReference type="SAM" id="MobiDB-lite"/>
    </source>
</evidence>
<keyword evidence="2" id="KW-1133">Transmembrane helix</keyword>
<feature type="compositionally biased region" description="Basic and acidic residues" evidence="1">
    <location>
        <begin position="99"/>
        <end position="121"/>
    </location>
</feature>